<dbReference type="InterPro" id="IPR040233">
    <property type="entry name" value="CCD97-like_C"/>
</dbReference>
<accession>A0A420Y711</accession>
<organism evidence="3 4">
    <name type="scientific">Coniochaeta pulveracea</name>
    <dbReference type="NCBI Taxonomy" id="177199"/>
    <lineage>
        <taxon>Eukaryota</taxon>
        <taxon>Fungi</taxon>
        <taxon>Dikarya</taxon>
        <taxon>Ascomycota</taxon>
        <taxon>Pezizomycotina</taxon>
        <taxon>Sordariomycetes</taxon>
        <taxon>Sordariomycetidae</taxon>
        <taxon>Coniochaetales</taxon>
        <taxon>Coniochaetaceae</taxon>
        <taxon>Coniochaeta</taxon>
    </lineage>
</organism>
<reference evidence="3 4" key="1">
    <citation type="submission" date="2018-08" db="EMBL/GenBank/DDBJ databases">
        <title>Draft genome of the lignicolous fungus Coniochaeta pulveracea.</title>
        <authorList>
            <person name="Borstlap C.J."/>
            <person name="De Witt R.N."/>
            <person name="Botha A."/>
            <person name="Volschenk H."/>
        </authorList>
    </citation>
    <scope>NUCLEOTIDE SEQUENCE [LARGE SCALE GENOMIC DNA]</scope>
    <source>
        <strain evidence="3 4">CAB683</strain>
    </source>
</reference>
<evidence type="ECO:0000256" key="1">
    <source>
        <dbReference type="SAM" id="MobiDB-lite"/>
    </source>
</evidence>
<dbReference type="AlphaFoldDB" id="A0A420Y711"/>
<feature type="domain" description="CCD97-like C-terminal" evidence="2">
    <location>
        <begin position="132"/>
        <end position="206"/>
    </location>
</feature>
<name>A0A420Y711_9PEZI</name>
<evidence type="ECO:0000259" key="2">
    <source>
        <dbReference type="Pfam" id="PF09747"/>
    </source>
</evidence>
<evidence type="ECO:0000313" key="4">
    <source>
        <dbReference type="Proteomes" id="UP000275385"/>
    </source>
</evidence>
<feature type="region of interest" description="Disordered" evidence="1">
    <location>
        <begin position="204"/>
        <end position="240"/>
    </location>
</feature>
<protein>
    <recommendedName>
        <fullName evidence="2">CCD97-like C-terminal domain-containing protein</fullName>
    </recommendedName>
</protein>
<dbReference type="PANTHER" id="PTHR31840">
    <property type="entry name" value="COILED-COIL DOMAIN-CONTAINING PROTEIN 97"/>
    <property type="match status" value="1"/>
</dbReference>
<sequence>MTQHTMVSEKQPEHSHDASLAQSRHHSGVRPTRPRPRTEAEIAAVRVKNRRREYLERNPGYFSSAEHEFADPLLYDDLIRRFQSPTERQAEGKAKGYGRVLEGSLLRGEARLAKIKPDDEANADGADGADASVVAAREVTAKEADDLSLLPAPEHREEAEERWREFLRNRFVRGGDEDFDYETVDGNEEYDAWERRDQEEAWFEDEVPDWASEGGDYGTGGAGEGREARMLEGETGIQDY</sequence>
<dbReference type="Proteomes" id="UP000275385">
    <property type="component" value="Unassembled WGS sequence"/>
</dbReference>
<dbReference type="OrthoDB" id="333176at2759"/>
<gene>
    <name evidence="3" type="ORF">DL546_006314</name>
</gene>
<evidence type="ECO:0000313" key="3">
    <source>
        <dbReference type="EMBL" id="RKU43662.1"/>
    </source>
</evidence>
<keyword evidence="4" id="KW-1185">Reference proteome</keyword>
<feature type="domain" description="CCD97-like C-terminal" evidence="2">
    <location>
        <begin position="49"/>
        <end position="116"/>
    </location>
</feature>
<dbReference type="PANTHER" id="PTHR31840:SF1">
    <property type="entry name" value="COILED-COIL DOMAIN-CONTAINING PROTEIN 97"/>
    <property type="match status" value="1"/>
</dbReference>
<comment type="caution">
    <text evidence="3">The sequence shown here is derived from an EMBL/GenBank/DDBJ whole genome shotgun (WGS) entry which is preliminary data.</text>
</comment>
<proteinExistence type="predicted"/>
<dbReference type="EMBL" id="QVQW01000040">
    <property type="protein sequence ID" value="RKU43662.1"/>
    <property type="molecule type" value="Genomic_DNA"/>
</dbReference>
<dbReference type="InterPro" id="IPR018613">
    <property type="entry name" value="Ccdc97-like"/>
</dbReference>
<feature type="region of interest" description="Disordered" evidence="1">
    <location>
        <begin position="1"/>
        <end position="40"/>
    </location>
</feature>
<dbReference type="Pfam" id="PF09747">
    <property type="entry name" value="CCD97-like_C"/>
    <property type="match status" value="2"/>
</dbReference>
<feature type="compositionally biased region" description="Basic residues" evidence="1">
    <location>
        <begin position="23"/>
        <end position="35"/>
    </location>
</feature>